<evidence type="ECO:0000256" key="1">
    <source>
        <dbReference type="SAM" id="Phobius"/>
    </source>
</evidence>
<feature type="transmembrane region" description="Helical" evidence="1">
    <location>
        <begin position="116"/>
        <end position="134"/>
    </location>
</feature>
<dbReference type="GO" id="GO:0004065">
    <property type="term" value="F:arylsulfatase activity"/>
    <property type="evidence" value="ECO:0007669"/>
    <property type="project" value="UniProtKB-EC"/>
</dbReference>
<dbReference type="PANTHER" id="PTHR43751">
    <property type="entry name" value="SULFATASE"/>
    <property type="match status" value="1"/>
</dbReference>
<proteinExistence type="predicted"/>
<organism evidence="3 4">
    <name type="scientific">Aquisphaera giovannonii</name>
    <dbReference type="NCBI Taxonomy" id="406548"/>
    <lineage>
        <taxon>Bacteria</taxon>
        <taxon>Pseudomonadati</taxon>
        <taxon>Planctomycetota</taxon>
        <taxon>Planctomycetia</taxon>
        <taxon>Isosphaerales</taxon>
        <taxon>Isosphaeraceae</taxon>
        <taxon>Aquisphaera</taxon>
    </lineage>
</organism>
<feature type="transmembrane region" description="Helical" evidence="1">
    <location>
        <begin position="146"/>
        <end position="164"/>
    </location>
</feature>
<keyword evidence="1" id="KW-1133">Transmembrane helix</keyword>
<dbReference type="InterPro" id="IPR000917">
    <property type="entry name" value="Sulfatase_N"/>
</dbReference>
<keyword evidence="3" id="KW-0378">Hydrolase</keyword>
<protein>
    <submittedName>
        <fullName evidence="3">Arylsulfatase</fullName>
        <ecNumber evidence="3">3.1.6.1</ecNumber>
    </submittedName>
</protein>
<keyword evidence="1" id="KW-0472">Membrane</keyword>
<dbReference type="EC" id="3.1.6.1" evidence="3"/>
<dbReference type="RefSeq" id="WP_148592143.1">
    <property type="nucleotide sequence ID" value="NZ_CP042997.1"/>
</dbReference>
<evidence type="ECO:0000313" key="3">
    <source>
        <dbReference type="EMBL" id="QEH32748.1"/>
    </source>
</evidence>
<dbReference type="EMBL" id="CP042997">
    <property type="protein sequence ID" value="QEH32748.1"/>
    <property type="molecule type" value="Genomic_DNA"/>
</dbReference>
<dbReference type="Gene3D" id="3.40.720.10">
    <property type="entry name" value="Alkaline Phosphatase, subunit A"/>
    <property type="match status" value="1"/>
</dbReference>
<feature type="transmembrane region" description="Helical" evidence="1">
    <location>
        <begin position="63"/>
        <end position="85"/>
    </location>
</feature>
<dbReference type="Pfam" id="PF00884">
    <property type="entry name" value="Sulfatase"/>
    <property type="match status" value="1"/>
</dbReference>
<dbReference type="OrthoDB" id="217306at2"/>
<evidence type="ECO:0000259" key="2">
    <source>
        <dbReference type="Pfam" id="PF00884"/>
    </source>
</evidence>
<dbReference type="InterPro" id="IPR017850">
    <property type="entry name" value="Alkaline_phosphatase_core_sf"/>
</dbReference>
<dbReference type="KEGG" id="agv:OJF2_12270"/>
<keyword evidence="4" id="KW-1185">Reference proteome</keyword>
<evidence type="ECO:0000313" key="4">
    <source>
        <dbReference type="Proteomes" id="UP000324233"/>
    </source>
</evidence>
<dbReference type="AlphaFoldDB" id="A0A5B9VWV4"/>
<dbReference type="CDD" id="cd16148">
    <property type="entry name" value="sulfatase_like"/>
    <property type="match status" value="1"/>
</dbReference>
<dbReference type="SUPFAM" id="SSF53649">
    <property type="entry name" value="Alkaline phosphatase-like"/>
    <property type="match status" value="1"/>
</dbReference>
<sequence length="620" mass="67329">MDVVLDQDERARPRDRIASPLSVARLALLFGLVTGTLEAAQWIIRNAISGGVSLGASQMSRHFVWMIPASNVLIFGLSGVVLGLLAWLLPRWIGRIALGSMGFLCGLALLLTVPGLYAFACLAVATAAGVLLARHGALGSGRLGRVLVLVSAVSAAIAVGLHDWDRVLGALRDARPSPTAAHRGRPNVLLLVMDTVRAESLSLYGYDRDTTPNLNRLASRAVRFDQARSTAPWTLPSHASMFTGRWHHDLDVGERKPLGKTYPTLAEVLGSHGYATAGFIANTFFCNHWFGLARGFDHYDDYYEEQTAISLEETLRCSSLGKLAVQAMSGAFSGVERRRKDASRINAAFLSWLDRRDDTDRPFFAFLNYFDAHGPFIPPDGARRPFGRPPANAEEAAAIVEWDNRSHSSLKPDQIALARDSYDDCLAYLDEQIGLLFAELADRGELDDTLIILTADHGEAIGDHNLTGHGRSLYDSEVHVPLLIFLPDRARGGEVVAEPVSLRDIPATVLEVIGLRGTFFPGSSLAGQSPGAAPALTEVRIKEGTSHNPARPPAWRGPMSALVAGGHSYIRNADGREELYDVAADAAQLHDLAPSPDSRPILERMRERLSEMTASEDEDD</sequence>
<keyword evidence="1" id="KW-0812">Transmembrane</keyword>
<accession>A0A5B9VWV4</accession>
<reference evidence="3 4" key="1">
    <citation type="submission" date="2019-08" db="EMBL/GenBank/DDBJ databases">
        <title>Deep-cultivation of Planctomycetes and their phenomic and genomic characterization uncovers novel biology.</title>
        <authorList>
            <person name="Wiegand S."/>
            <person name="Jogler M."/>
            <person name="Boedeker C."/>
            <person name="Pinto D."/>
            <person name="Vollmers J."/>
            <person name="Rivas-Marin E."/>
            <person name="Kohn T."/>
            <person name="Peeters S.H."/>
            <person name="Heuer A."/>
            <person name="Rast P."/>
            <person name="Oberbeckmann S."/>
            <person name="Bunk B."/>
            <person name="Jeske O."/>
            <person name="Meyerdierks A."/>
            <person name="Storesund J.E."/>
            <person name="Kallscheuer N."/>
            <person name="Luecker S."/>
            <person name="Lage O.M."/>
            <person name="Pohl T."/>
            <person name="Merkel B.J."/>
            <person name="Hornburger P."/>
            <person name="Mueller R.-W."/>
            <person name="Bruemmer F."/>
            <person name="Labrenz M."/>
            <person name="Spormann A.M."/>
            <person name="Op den Camp H."/>
            <person name="Overmann J."/>
            <person name="Amann R."/>
            <person name="Jetten M.S.M."/>
            <person name="Mascher T."/>
            <person name="Medema M.H."/>
            <person name="Devos D.P."/>
            <person name="Kaster A.-K."/>
            <person name="Ovreas L."/>
            <person name="Rohde M."/>
            <person name="Galperin M.Y."/>
            <person name="Jogler C."/>
        </authorList>
    </citation>
    <scope>NUCLEOTIDE SEQUENCE [LARGE SCALE GENOMIC DNA]</scope>
    <source>
        <strain evidence="3 4">OJF2</strain>
    </source>
</reference>
<dbReference type="Proteomes" id="UP000324233">
    <property type="component" value="Chromosome"/>
</dbReference>
<name>A0A5B9VWV4_9BACT</name>
<feature type="transmembrane region" description="Helical" evidence="1">
    <location>
        <begin position="92"/>
        <end position="110"/>
    </location>
</feature>
<feature type="domain" description="Sulfatase N-terminal" evidence="2">
    <location>
        <begin position="186"/>
        <end position="514"/>
    </location>
</feature>
<dbReference type="PANTHER" id="PTHR43751:SF3">
    <property type="entry name" value="SULFATASE N-TERMINAL DOMAIN-CONTAINING PROTEIN"/>
    <property type="match status" value="1"/>
</dbReference>
<feature type="transmembrane region" description="Helical" evidence="1">
    <location>
        <begin position="21"/>
        <end position="43"/>
    </location>
</feature>
<gene>
    <name evidence="3" type="ORF">OJF2_12270</name>
</gene>
<dbReference type="InterPro" id="IPR052701">
    <property type="entry name" value="GAG_Ulvan_Degrading_Sulfatases"/>
</dbReference>